<dbReference type="RefSeq" id="XP_070444804.1">
    <property type="nucleotide sequence ID" value="XM_070588703.1"/>
</dbReference>
<evidence type="ECO:0000256" key="4">
    <source>
        <dbReference type="ARBA" id="ARBA00022741"/>
    </source>
</evidence>
<dbReference type="SUPFAM" id="SSF53271">
    <property type="entry name" value="PRTase-like"/>
    <property type="match status" value="1"/>
</dbReference>
<name>A0ABM4LWJ0_EQUPR</name>
<feature type="domain" description="Phosphoribosyltransferase" evidence="11">
    <location>
        <begin position="335"/>
        <end position="538"/>
    </location>
</feature>
<dbReference type="InterPro" id="IPR029057">
    <property type="entry name" value="PRTase-like"/>
</dbReference>
<dbReference type="InterPro" id="IPR006083">
    <property type="entry name" value="PRK/URK"/>
</dbReference>
<comment type="similarity">
    <text evidence="2 8">Belongs to the uridine kinase family.</text>
</comment>
<evidence type="ECO:0000256" key="9">
    <source>
        <dbReference type="SAM" id="MobiDB-lite"/>
    </source>
</evidence>
<dbReference type="Pfam" id="PF14681">
    <property type="entry name" value="UPRTase"/>
    <property type="match status" value="1"/>
</dbReference>
<evidence type="ECO:0000256" key="5">
    <source>
        <dbReference type="ARBA" id="ARBA00022777"/>
    </source>
</evidence>
<comment type="catalytic activity">
    <reaction evidence="7 8">
        <text>uridine + ATP = UMP + ADP + H(+)</text>
        <dbReference type="Rhea" id="RHEA:16825"/>
        <dbReference type="ChEBI" id="CHEBI:15378"/>
        <dbReference type="ChEBI" id="CHEBI:16704"/>
        <dbReference type="ChEBI" id="CHEBI:30616"/>
        <dbReference type="ChEBI" id="CHEBI:57865"/>
        <dbReference type="ChEBI" id="CHEBI:456216"/>
        <dbReference type="EC" id="2.7.1.48"/>
    </reaction>
</comment>
<dbReference type="EC" id="2.7.1.48" evidence="8"/>
<comment type="pathway">
    <text evidence="1 8">Pyrimidine metabolism; UMP biosynthesis via salvage pathway; UMP from uridine: step 1/1.</text>
</comment>
<evidence type="ECO:0000256" key="1">
    <source>
        <dbReference type="ARBA" id="ARBA00004690"/>
    </source>
</evidence>
<dbReference type="SUPFAM" id="SSF52540">
    <property type="entry name" value="P-loop containing nucleoside triphosphate hydrolases"/>
    <property type="match status" value="1"/>
</dbReference>
<proteinExistence type="inferred from homology"/>
<feature type="region of interest" description="Disordered" evidence="9">
    <location>
        <begin position="1"/>
        <end position="87"/>
    </location>
</feature>
<dbReference type="NCBIfam" id="TIGR00235">
    <property type="entry name" value="udk"/>
    <property type="match status" value="1"/>
</dbReference>
<dbReference type="PANTHER" id="PTHR10285">
    <property type="entry name" value="URIDINE KINASE"/>
    <property type="match status" value="1"/>
</dbReference>
<keyword evidence="4 8" id="KW-0547">Nucleotide-binding</keyword>
<dbReference type="CDD" id="cd06223">
    <property type="entry name" value="PRTases_typeI"/>
    <property type="match status" value="1"/>
</dbReference>
<accession>A0ABM4LWJ0</accession>
<evidence type="ECO:0000256" key="6">
    <source>
        <dbReference type="ARBA" id="ARBA00047436"/>
    </source>
</evidence>
<dbReference type="NCBIfam" id="NF001097">
    <property type="entry name" value="PRK00129.1"/>
    <property type="match status" value="1"/>
</dbReference>
<feature type="compositionally biased region" description="Basic and acidic residues" evidence="9">
    <location>
        <begin position="24"/>
        <end position="45"/>
    </location>
</feature>
<dbReference type="InterPro" id="IPR000836">
    <property type="entry name" value="PRTase_dom"/>
</dbReference>
<reference evidence="13" key="1">
    <citation type="submission" date="2025-08" db="UniProtKB">
        <authorList>
            <consortium name="RefSeq"/>
        </authorList>
    </citation>
    <scope>IDENTIFICATION</scope>
    <source>
        <tissue evidence="13">Blood</tissue>
    </source>
</reference>
<feature type="compositionally biased region" description="Low complexity" evidence="9">
    <location>
        <begin position="1"/>
        <end position="10"/>
    </location>
</feature>
<dbReference type="InterPro" id="IPR027417">
    <property type="entry name" value="P-loop_NTPase"/>
</dbReference>
<organism evidence="12 13">
    <name type="scientific">Equus przewalskii</name>
    <name type="common">Przewalski's horse</name>
    <name type="synonym">Equus caballus przewalskii</name>
    <dbReference type="NCBI Taxonomy" id="9798"/>
    <lineage>
        <taxon>Eukaryota</taxon>
        <taxon>Metazoa</taxon>
        <taxon>Chordata</taxon>
        <taxon>Craniata</taxon>
        <taxon>Vertebrata</taxon>
        <taxon>Euteleostomi</taxon>
        <taxon>Mammalia</taxon>
        <taxon>Eutheria</taxon>
        <taxon>Laurasiatheria</taxon>
        <taxon>Perissodactyla</taxon>
        <taxon>Equidae</taxon>
        <taxon>Equus</taxon>
    </lineage>
</organism>
<evidence type="ECO:0000313" key="13">
    <source>
        <dbReference type="RefSeq" id="XP_070444804.1"/>
    </source>
</evidence>
<feature type="domain" description="Phosphoribulokinase/uridine kinase" evidence="10">
    <location>
        <begin position="101"/>
        <end position="292"/>
    </location>
</feature>
<dbReference type="Gene3D" id="3.40.50.300">
    <property type="entry name" value="P-loop containing nucleotide triphosphate hydrolases"/>
    <property type="match status" value="1"/>
</dbReference>
<evidence type="ECO:0000259" key="11">
    <source>
        <dbReference type="Pfam" id="PF14681"/>
    </source>
</evidence>
<evidence type="ECO:0000259" key="10">
    <source>
        <dbReference type="Pfam" id="PF00485"/>
    </source>
</evidence>
<keyword evidence="12" id="KW-1185">Reference proteome</keyword>
<evidence type="ECO:0000256" key="3">
    <source>
        <dbReference type="ARBA" id="ARBA00022679"/>
    </source>
</evidence>
<dbReference type="NCBIfam" id="NF004018">
    <property type="entry name" value="PRK05480.1"/>
    <property type="match status" value="1"/>
</dbReference>
<dbReference type="CDD" id="cd02023">
    <property type="entry name" value="UMPK"/>
    <property type="match status" value="1"/>
</dbReference>
<evidence type="ECO:0000256" key="7">
    <source>
        <dbReference type="ARBA" id="ARBA00048909"/>
    </source>
</evidence>
<keyword evidence="5 8" id="KW-0418">Kinase</keyword>
<dbReference type="PRINTS" id="PR00988">
    <property type="entry name" value="URIDINKINASE"/>
</dbReference>
<keyword evidence="8" id="KW-0067">ATP-binding</keyword>
<protein>
    <recommendedName>
        <fullName evidence="8">Uridine-cytidine kinase</fullName>
        <ecNumber evidence="8">2.7.1.48</ecNumber>
    </recommendedName>
</protein>
<evidence type="ECO:0000256" key="2">
    <source>
        <dbReference type="ARBA" id="ARBA00005408"/>
    </source>
</evidence>
<keyword evidence="3 8" id="KW-0808">Transferase</keyword>
<dbReference type="Proteomes" id="UP001652662">
    <property type="component" value="Chromosome 21"/>
</dbReference>
<dbReference type="Gene3D" id="3.40.50.2020">
    <property type="match status" value="1"/>
</dbReference>
<comment type="pathway">
    <text evidence="8">Pyrimidine metabolism; CTP biosynthesis via salvage pathway; CTP from cytidine: step 1/3.</text>
</comment>
<evidence type="ECO:0000256" key="8">
    <source>
        <dbReference type="RuleBase" id="RU003825"/>
    </source>
</evidence>
<evidence type="ECO:0000313" key="12">
    <source>
        <dbReference type="Proteomes" id="UP001652662"/>
    </source>
</evidence>
<gene>
    <name evidence="13" type="primary">UCKL1</name>
</gene>
<dbReference type="InterPro" id="IPR000764">
    <property type="entry name" value="Uridine_kinase-like"/>
</dbReference>
<comment type="catalytic activity">
    <reaction evidence="6 8">
        <text>cytidine + ATP = CMP + ADP + H(+)</text>
        <dbReference type="Rhea" id="RHEA:24674"/>
        <dbReference type="ChEBI" id="CHEBI:15378"/>
        <dbReference type="ChEBI" id="CHEBI:17562"/>
        <dbReference type="ChEBI" id="CHEBI:30616"/>
        <dbReference type="ChEBI" id="CHEBI:60377"/>
        <dbReference type="ChEBI" id="CHEBI:456216"/>
        <dbReference type="EC" id="2.7.1.48"/>
    </reaction>
</comment>
<dbReference type="GeneID" id="103558343"/>
<sequence>MAAPPASAAPRSPPPPPPLAAGDGPDRPAEKSGTACEDRSAESLDRLLPPVGAGRSPRKRTTSQCKSEPPLLRTSKRTIYTAGRPPWYNEHGTQSKEAFAIGLGGGSASGKTTVARMIIEALDVPWVVLLSMDSFYKLLLPQVLTKQQQEQAAHNNFNFDHPDAFDFDLIVSTLKKLKQGKSVKVPIYDFTTHSRKKDWKTLYGANVIIFEGIMAFADKTLLELLDMKIFVDTDSDIRLVRRLRRDISERGRDIEGVIKQYNKFVKPAFDQYIQPTMRVADIVVPRGSGNTVAIDLIVQHVHSQLEERKLRWDMAALASAHQCHPLPRTLSVLKSTPQVRGMHTIIRDKETSRDEFIFYSKRLMRLLIEHALSFLPFQDCVVQTPQGQDYAGKCYAGKQITGVSILRAGETMEPALRAVCKDVRIGTILIQTNQLTGEPELHYLRLPKDISDDHVILMDCTVSTGAAAMMAVRVLLDHDVPEDKIFLLSLLMAEMGVHSVAYAFPRVRIITTAVDKRVNDLFRIIPGIGNFGDRYFGTDAVPDGSDEEEVASTS</sequence>
<dbReference type="Pfam" id="PF00485">
    <property type="entry name" value="PRK"/>
    <property type="match status" value="1"/>
</dbReference>